<dbReference type="EMBL" id="BAAAZA010000023">
    <property type="protein sequence ID" value="GAA3888078.1"/>
    <property type="molecule type" value="Genomic_DNA"/>
</dbReference>
<dbReference type="Gene3D" id="1.10.101.10">
    <property type="entry name" value="PGBD-like superfamily/PGBD"/>
    <property type="match status" value="1"/>
</dbReference>
<dbReference type="CDD" id="cd00093">
    <property type="entry name" value="HTH_XRE"/>
    <property type="match status" value="1"/>
</dbReference>
<keyword evidence="4" id="KW-1185">Reference proteome</keyword>
<evidence type="ECO:0000313" key="3">
    <source>
        <dbReference type="EMBL" id="GAA3888078.1"/>
    </source>
</evidence>
<name>A0ABP7KV21_9ACTN</name>
<dbReference type="InterPro" id="IPR002477">
    <property type="entry name" value="Peptidoglycan-bd-like"/>
</dbReference>
<dbReference type="Pfam" id="PF01471">
    <property type="entry name" value="PG_binding_1"/>
    <property type="match status" value="1"/>
</dbReference>
<gene>
    <name evidence="3" type="ORF">GCM10022207_64420</name>
</gene>
<feature type="compositionally biased region" description="Basic and acidic residues" evidence="1">
    <location>
        <begin position="90"/>
        <end position="100"/>
    </location>
</feature>
<comment type="caution">
    <text evidence="3">The sequence shown here is derived from an EMBL/GenBank/DDBJ whole genome shotgun (WGS) entry which is preliminary data.</text>
</comment>
<dbReference type="InterPro" id="IPR001387">
    <property type="entry name" value="Cro/C1-type_HTH"/>
</dbReference>
<feature type="region of interest" description="Disordered" evidence="1">
    <location>
        <begin position="81"/>
        <end position="131"/>
    </location>
</feature>
<organism evidence="3 4">
    <name type="scientific">Streptomyces lannensis</name>
    <dbReference type="NCBI Taxonomy" id="766498"/>
    <lineage>
        <taxon>Bacteria</taxon>
        <taxon>Bacillati</taxon>
        <taxon>Actinomycetota</taxon>
        <taxon>Actinomycetes</taxon>
        <taxon>Kitasatosporales</taxon>
        <taxon>Streptomycetaceae</taxon>
        <taxon>Streptomyces</taxon>
    </lineage>
</organism>
<protein>
    <recommendedName>
        <fullName evidence="2">Peptidoglycan binding-like domain-containing protein</fullName>
    </recommendedName>
</protein>
<evidence type="ECO:0000259" key="2">
    <source>
        <dbReference type="Pfam" id="PF01471"/>
    </source>
</evidence>
<dbReference type="Proteomes" id="UP001501563">
    <property type="component" value="Unassembled WGS sequence"/>
</dbReference>
<dbReference type="SUPFAM" id="SSF47090">
    <property type="entry name" value="PGBD-like"/>
    <property type="match status" value="1"/>
</dbReference>
<dbReference type="InterPro" id="IPR036365">
    <property type="entry name" value="PGBD-like_sf"/>
</dbReference>
<evidence type="ECO:0000313" key="4">
    <source>
        <dbReference type="Proteomes" id="UP001501563"/>
    </source>
</evidence>
<dbReference type="InterPro" id="IPR036366">
    <property type="entry name" value="PGBDSf"/>
</dbReference>
<proteinExistence type="predicted"/>
<accession>A0ABP7KV21</accession>
<sequence length="265" mass="28674">MDVMRWRELPETLDPNGRRLVQELRRLKDHSGLTLQMLQAKTPFSGSSWERYLNGKTLPPAAAVEALAGLTDADASPLQALQHAAQESSAARERPHRDRAAPTAPRQTPAPSPLTASCVSPGKGREHHQEQEKVHGVALSLVGGILLLSAALSGWLIADRPNAAGQTSDSTTQVGRYSCAYVRHGDLMLAGNSTTNSDLVALNSTGPDVAEVQCLLRRHHLSPGDVDGYFGKRTEAQVKTLQQQDHVSPDGIIGEQTWSLLRHVQ</sequence>
<reference evidence="4" key="1">
    <citation type="journal article" date="2019" name="Int. J. Syst. Evol. Microbiol.">
        <title>The Global Catalogue of Microorganisms (GCM) 10K type strain sequencing project: providing services to taxonomists for standard genome sequencing and annotation.</title>
        <authorList>
            <consortium name="The Broad Institute Genomics Platform"/>
            <consortium name="The Broad Institute Genome Sequencing Center for Infectious Disease"/>
            <person name="Wu L."/>
            <person name="Ma J."/>
        </authorList>
    </citation>
    <scope>NUCLEOTIDE SEQUENCE [LARGE SCALE GENOMIC DNA]</scope>
    <source>
        <strain evidence="4">JCM 16578</strain>
    </source>
</reference>
<dbReference type="Pfam" id="PF13560">
    <property type="entry name" value="HTH_31"/>
    <property type="match status" value="1"/>
</dbReference>
<feature type="domain" description="Peptidoglycan binding-like" evidence="2">
    <location>
        <begin position="205"/>
        <end position="261"/>
    </location>
</feature>
<evidence type="ECO:0000256" key="1">
    <source>
        <dbReference type="SAM" id="MobiDB-lite"/>
    </source>
</evidence>